<dbReference type="Pfam" id="PF03965">
    <property type="entry name" value="Penicillinase_R"/>
    <property type="match status" value="1"/>
</dbReference>
<keyword evidence="4" id="KW-0804">Transcription</keyword>
<keyword evidence="2" id="KW-0805">Transcription regulation</keyword>
<accession>A0A9X2B309</accession>
<evidence type="ECO:0000256" key="1">
    <source>
        <dbReference type="ARBA" id="ARBA00011046"/>
    </source>
</evidence>
<dbReference type="GO" id="GO:0045892">
    <property type="term" value="P:negative regulation of DNA-templated transcription"/>
    <property type="evidence" value="ECO:0007669"/>
    <property type="project" value="InterPro"/>
</dbReference>
<dbReference type="AlphaFoldDB" id="A0A9X2B309"/>
<evidence type="ECO:0000256" key="3">
    <source>
        <dbReference type="ARBA" id="ARBA00023125"/>
    </source>
</evidence>
<keyword evidence="3" id="KW-0238">DNA-binding</keyword>
<dbReference type="InterPro" id="IPR005650">
    <property type="entry name" value="BlaI_family"/>
</dbReference>
<dbReference type="EMBL" id="JALIRP010000006">
    <property type="protein sequence ID" value="MCJ8013079.1"/>
    <property type="molecule type" value="Genomic_DNA"/>
</dbReference>
<name>A0A9X2B309_9BACL</name>
<protein>
    <submittedName>
        <fullName evidence="5">BlaI/MecI/CopY family transcriptional regulator</fullName>
    </submittedName>
</protein>
<dbReference type="Proteomes" id="UP001139347">
    <property type="component" value="Unassembled WGS sequence"/>
</dbReference>
<dbReference type="InterPro" id="IPR036390">
    <property type="entry name" value="WH_DNA-bd_sf"/>
</dbReference>
<dbReference type="Gene3D" id="1.10.4040.10">
    <property type="entry name" value="Penicillinase repressor domain"/>
    <property type="match status" value="1"/>
</dbReference>
<sequence>MKEIPKISDAEWEVMKVLWANSPISANDVIQVLEVNKDWNPKTVRTLITRLVEKNALGYTQQGRIYLYYPLVNEDECMRYETQSFIKRIYGGALKPMLVNFLNDEKLTQEDIDELKRILEKRKDSAK</sequence>
<proteinExistence type="inferred from homology"/>
<evidence type="ECO:0000256" key="4">
    <source>
        <dbReference type="ARBA" id="ARBA00023163"/>
    </source>
</evidence>
<dbReference type="Gene3D" id="1.10.10.10">
    <property type="entry name" value="Winged helix-like DNA-binding domain superfamily/Winged helix DNA-binding domain"/>
    <property type="match status" value="1"/>
</dbReference>
<evidence type="ECO:0000313" key="6">
    <source>
        <dbReference type="Proteomes" id="UP001139347"/>
    </source>
</evidence>
<dbReference type="InterPro" id="IPR036388">
    <property type="entry name" value="WH-like_DNA-bd_sf"/>
</dbReference>
<evidence type="ECO:0000256" key="2">
    <source>
        <dbReference type="ARBA" id="ARBA00023015"/>
    </source>
</evidence>
<dbReference type="SUPFAM" id="SSF46785">
    <property type="entry name" value="Winged helix' DNA-binding domain"/>
    <property type="match status" value="1"/>
</dbReference>
<keyword evidence="6" id="KW-1185">Reference proteome</keyword>
<reference evidence="5" key="1">
    <citation type="submission" date="2022-04" db="EMBL/GenBank/DDBJ databases">
        <title>Paenibacillus mangrovi sp. nov., a novel endophytic bacterium isolated from bark of Kandelia candel.</title>
        <authorList>
            <person name="Tuo L."/>
        </authorList>
    </citation>
    <scope>NUCLEOTIDE SEQUENCE</scope>
    <source>
        <strain evidence="5">KQZ6P-2</strain>
    </source>
</reference>
<dbReference type="PIRSF" id="PIRSF019455">
    <property type="entry name" value="CopR_AtkY"/>
    <property type="match status" value="1"/>
</dbReference>
<comment type="similarity">
    <text evidence="1">Belongs to the BlaI transcriptional regulatory family.</text>
</comment>
<organism evidence="5 6">
    <name type="scientific">Paenibacillus mangrovi</name>
    <dbReference type="NCBI Taxonomy" id="2931978"/>
    <lineage>
        <taxon>Bacteria</taxon>
        <taxon>Bacillati</taxon>
        <taxon>Bacillota</taxon>
        <taxon>Bacilli</taxon>
        <taxon>Bacillales</taxon>
        <taxon>Paenibacillaceae</taxon>
        <taxon>Paenibacillus</taxon>
    </lineage>
</organism>
<evidence type="ECO:0000313" key="5">
    <source>
        <dbReference type="EMBL" id="MCJ8013079.1"/>
    </source>
</evidence>
<dbReference type="GO" id="GO:0003677">
    <property type="term" value="F:DNA binding"/>
    <property type="evidence" value="ECO:0007669"/>
    <property type="project" value="UniProtKB-KW"/>
</dbReference>
<dbReference type="RefSeq" id="WP_244726113.1">
    <property type="nucleotide sequence ID" value="NZ_JALIRP010000006.1"/>
</dbReference>
<gene>
    <name evidence="5" type="ORF">MUG84_15185</name>
</gene>
<comment type="caution">
    <text evidence="5">The sequence shown here is derived from an EMBL/GenBank/DDBJ whole genome shotgun (WGS) entry which is preliminary data.</text>
</comment>